<dbReference type="Proteomes" id="UP000193685">
    <property type="component" value="Unassembled WGS sequence"/>
</dbReference>
<evidence type="ECO:0000256" key="1">
    <source>
        <dbReference type="ARBA" id="ARBA00023186"/>
    </source>
</evidence>
<sequence>MRITRCLYASAHARASSLAWPSTPTPSPYEIFHIERTASTREVKQRYYELVKLYHPDKLDSKEPAEAMALANERFRKIVAANTLLLDANKRHAFDHYGLGWSRPGSGSTTGGIYRNGDGRIYAGHTMGSRFNRYNRRTTHEETGPWDGFYYSHGTSAHKGEDVRITSNANMIGFLVFLSAIGAVVQAYRLGRASAEINERAEKAHLITARDLAESRRLARDLDRDERRRLFLVQRSHDAALGRGSNAQDSASSVD</sequence>
<dbReference type="SMART" id="SM00271">
    <property type="entry name" value="DnaJ"/>
    <property type="match status" value="1"/>
</dbReference>
<evidence type="ECO:0000313" key="4">
    <source>
        <dbReference type="Proteomes" id="UP000193685"/>
    </source>
</evidence>
<dbReference type="Gene3D" id="1.10.287.110">
    <property type="entry name" value="DnaJ domain"/>
    <property type="match status" value="1"/>
</dbReference>
<protein>
    <submittedName>
        <fullName evidence="3">DnaJ domain-containing protein</fullName>
    </submittedName>
</protein>
<organism evidence="3 4">
    <name type="scientific">Protomyces lactucae-debilis</name>
    <dbReference type="NCBI Taxonomy" id="2754530"/>
    <lineage>
        <taxon>Eukaryota</taxon>
        <taxon>Fungi</taxon>
        <taxon>Dikarya</taxon>
        <taxon>Ascomycota</taxon>
        <taxon>Taphrinomycotina</taxon>
        <taxon>Taphrinomycetes</taxon>
        <taxon>Taphrinales</taxon>
        <taxon>Protomycetaceae</taxon>
        <taxon>Protomyces</taxon>
    </lineage>
</organism>
<accession>A0A1Y2FNY3</accession>
<keyword evidence="4" id="KW-1185">Reference proteome</keyword>
<dbReference type="PANTHER" id="PTHR44145">
    <property type="entry name" value="DNAJ HOMOLOG SUBFAMILY A MEMBER 3, MITOCHONDRIAL"/>
    <property type="match status" value="1"/>
</dbReference>
<evidence type="ECO:0000313" key="3">
    <source>
        <dbReference type="EMBL" id="ORY85639.1"/>
    </source>
</evidence>
<dbReference type="PANTHER" id="PTHR44145:SF3">
    <property type="entry name" value="DNAJ HOMOLOG SUBFAMILY A MEMBER 3, MITOCHONDRIAL"/>
    <property type="match status" value="1"/>
</dbReference>
<proteinExistence type="predicted"/>
<dbReference type="CDD" id="cd06257">
    <property type="entry name" value="DnaJ"/>
    <property type="match status" value="1"/>
</dbReference>
<dbReference type="PRINTS" id="PR00625">
    <property type="entry name" value="JDOMAIN"/>
</dbReference>
<dbReference type="EMBL" id="MCFI01000004">
    <property type="protein sequence ID" value="ORY85639.1"/>
    <property type="molecule type" value="Genomic_DNA"/>
</dbReference>
<evidence type="ECO:0000259" key="2">
    <source>
        <dbReference type="PROSITE" id="PS50076"/>
    </source>
</evidence>
<keyword evidence="1" id="KW-0143">Chaperone</keyword>
<dbReference type="Pfam" id="PF00226">
    <property type="entry name" value="DnaJ"/>
    <property type="match status" value="1"/>
</dbReference>
<dbReference type="GeneID" id="63785391"/>
<reference evidence="3 4" key="1">
    <citation type="submission" date="2016-07" db="EMBL/GenBank/DDBJ databases">
        <title>Pervasive Adenine N6-methylation of Active Genes in Fungi.</title>
        <authorList>
            <consortium name="DOE Joint Genome Institute"/>
            <person name="Mondo S.J."/>
            <person name="Dannebaum R.O."/>
            <person name="Kuo R.C."/>
            <person name="Labutti K."/>
            <person name="Haridas S."/>
            <person name="Kuo A."/>
            <person name="Salamov A."/>
            <person name="Ahrendt S.R."/>
            <person name="Lipzen A."/>
            <person name="Sullivan W."/>
            <person name="Andreopoulos W.B."/>
            <person name="Clum A."/>
            <person name="Lindquist E."/>
            <person name="Daum C."/>
            <person name="Ramamoorthy G.K."/>
            <person name="Gryganskyi A."/>
            <person name="Culley D."/>
            <person name="Magnuson J.K."/>
            <person name="James T.Y."/>
            <person name="O'Malley M.A."/>
            <person name="Stajich J.E."/>
            <person name="Spatafora J.W."/>
            <person name="Visel A."/>
            <person name="Grigoriev I.V."/>
        </authorList>
    </citation>
    <scope>NUCLEOTIDE SEQUENCE [LARGE SCALE GENOMIC DNA]</scope>
    <source>
        <strain evidence="3 4">12-1054</strain>
    </source>
</reference>
<feature type="domain" description="J" evidence="2">
    <location>
        <begin position="27"/>
        <end position="98"/>
    </location>
</feature>
<dbReference type="InterPro" id="IPR036869">
    <property type="entry name" value="J_dom_sf"/>
</dbReference>
<name>A0A1Y2FNY3_PROLT</name>
<comment type="caution">
    <text evidence="3">The sequence shown here is derived from an EMBL/GenBank/DDBJ whole genome shotgun (WGS) entry which is preliminary data.</text>
</comment>
<gene>
    <name evidence="3" type="ORF">BCR37DRAFT_377336</name>
</gene>
<dbReference type="OMA" id="FYFQSSH"/>
<dbReference type="InterPro" id="IPR051938">
    <property type="entry name" value="Apopto_cytoskel_mod"/>
</dbReference>
<dbReference type="SUPFAM" id="SSF46565">
    <property type="entry name" value="Chaperone J-domain"/>
    <property type="match status" value="1"/>
</dbReference>
<dbReference type="STRING" id="56484.A0A1Y2FNY3"/>
<dbReference type="OrthoDB" id="17458at2759"/>
<dbReference type="PROSITE" id="PS50076">
    <property type="entry name" value="DNAJ_2"/>
    <property type="match status" value="1"/>
</dbReference>
<dbReference type="InterPro" id="IPR001623">
    <property type="entry name" value="DnaJ_domain"/>
</dbReference>
<dbReference type="RefSeq" id="XP_040727121.1">
    <property type="nucleotide sequence ID" value="XM_040868792.1"/>
</dbReference>
<dbReference type="AlphaFoldDB" id="A0A1Y2FNY3"/>